<sequence>MSSSAPPSNEPLVTFSSGRDVNTSPDLRLVHFNDVYHIDPSSAEPVGGVGRFVSLCKEYREAERFQGQPELVTLFSGDAFNPSLESSITKGNHMVPLLNMIGTDCAAVGNHDLDFGVRQFQHLSSKCRFPWLLANVLDPALGEGVPLGNAKKTHMLTASNGLKIGLLGLGEREWLETINALPPGIVYRSASEVARELVPQLRADGADIVIALTHMREPNDNKLAAQLGGDMIDLILGGHDHFYAHSLINGTHVLRSGSDFKQLSYIEVRRAERPEASGGRTKWDVDIWRRDIVRAIPPDGEALALVDKLTAKLKKSLEKAVGWTAAPLDSRFTTVRLGESNLGNFVCDIMRHHHGADCALMAAGTIRGDQVYAPGPIRVKDVTDCFPFEDPVVVMKVTGRGIWDALENGVSLYPALEGSHSSFMYLLSPSPFQAARLIQTLDTGRFPQVSNIVFKFDPGRPAGSRVVSVEIGGQPLDHERVYVLATRGYMGRGKDGYRSLLVQPEGGACEEVVSEENGMLISQMLRQYFMSLTVLAKWQGWEPELDRHWKADKAVHGRSKVADGVAQSHPTVAPSPVSAVTEESSHQSGSDGQGGWAEWTPSRIRQRRASISPLAGSAEDDDSDDDDDDDSDGQSGGARQRAHVLDKELGIMRRVFDKWCRLAGVQAGTCDSLPAGECEVAWTRPIAPRIEGRIQKVTTATAG</sequence>
<gene>
    <name evidence="7" type="ORF">N658DRAFT_488864</name>
</gene>
<feature type="compositionally biased region" description="Acidic residues" evidence="4">
    <location>
        <begin position="618"/>
        <end position="632"/>
    </location>
</feature>
<evidence type="ECO:0000256" key="1">
    <source>
        <dbReference type="ARBA" id="ARBA00006654"/>
    </source>
</evidence>
<keyword evidence="8" id="KW-1185">Reference proteome</keyword>
<evidence type="ECO:0000256" key="4">
    <source>
        <dbReference type="SAM" id="MobiDB-lite"/>
    </source>
</evidence>
<reference evidence="7" key="1">
    <citation type="journal article" date="2023" name="Mol. Phylogenet. Evol.">
        <title>Genome-scale phylogeny and comparative genomics of the fungal order Sordariales.</title>
        <authorList>
            <person name="Hensen N."/>
            <person name="Bonometti L."/>
            <person name="Westerberg I."/>
            <person name="Brannstrom I.O."/>
            <person name="Guillou S."/>
            <person name="Cros-Aarteil S."/>
            <person name="Calhoun S."/>
            <person name="Haridas S."/>
            <person name="Kuo A."/>
            <person name="Mondo S."/>
            <person name="Pangilinan J."/>
            <person name="Riley R."/>
            <person name="LaButti K."/>
            <person name="Andreopoulos B."/>
            <person name="Lipzen A."/>
            <person name="Chen C."/>
            <person name="Yan M."/>
            <person name="Daum C."/>
            <person name="Ng V."/>
            <person name="Clum A."/>
            <person name="Steindorff A."/>
            <person name="Ohm R.A."/>
            <person name="Martin F."/>
            <person name="Silar P."/>
            <person name="Natvig D.O."/>
            <person name="Lalanne C."/>
            <person name="Gautier V."/>
            <person name="Ament-Velasquez S.L."/>
            <person name="Kruys A."/>
            <person name="Hutchinson M.I."/>
            <person name="Powell A.J."/>
            <person name="Barry K."/>
            <person name="Miller A.N."/>
            <person name="Grigoriev I.V."/>
            <person name="Debuchy R."/>
            <person name="Gladieux P."/>
            <person name="Hiltunen Thoren M."/>
            <person name="Johannesson H."/>
        </authorList>
    </citation>
    <scope>NUCLEOTIDE SEQUENCE</scope>
    <source>
        <strain evidence="7">CBS 757.83</strain>
    </source>
</reference>
<dbReference type="EMBL" id="MU863666">
    <property type="protein sequence ID" value="KAK4097877.1"/>
    <property type="molecule type" value="Genomic_DNA"/>
</dbReference>
<dbReference type="InterPro" id="IPR004843">
    <property type="entry name" value="Calcineurin-like_PHP"/>
</dbReference>
<dbReference type="Gene3D" id="3.90.780.10">
    <property type="entry name" value="5'-Nucleotidase, C-terminal domain"/>
    <property type="match status" value="1"/>
</dbReference>
<dbReference type="AlphaFoldDB" id="A0AAN6PTW0"/>
<dbReference type="InterPro" id="IPR036907">
    <property type="entry name" value="5'-Nucleotdase_C_sf"/>
</dbReference>
<dbReference type="PANTHER" id="PTHR11575">
    <property type="entry name" value="5'-NUCLEOTIDASE-RELATED"/>
    <property type="match status" value="1"/>
</dbReference>
<dbReference type="SUPFAM" id="SSF56300">
    <property type="entry name" value="Metallo-dependent phosphatases"/>
    <property type="match status" value="1"/>
</dbReference>
<dbReference type="SUPFAM" id="SSF55816">
    <property type="entry name" value="5'-nucleotidase (syn. UDP-sugar hydrolase), C-terminal domain"/>
    <property type="match status" value="1"/>
</dbReference>
<accession>A0AAN6PTW0</accession>
<evidence type="ECO:0000259" key="6">
    <source>
        <dbReference type="Pfam" id="PF02872"/>
    </source>
</evidence>
<dbReference type="InterPro" id="IPR008334">
    <property type="entry name" value="5'-Nucleotdase_C"/>
</dbReference>
<dbReference type="Pfam" id="PF02872">
    <property type="entry name" value="5_nucleotid_C"/>
    <property type="match status" value="1"/>
</dbReference>
<feature type="domain" description="5'-Nucleotidase C-terminal" evidence="6">
    <location>
        <begin position="331"/>
        <end position="498"/>
    </location>
</feature>
<evidence type="ECO:0000313" key="8">
    <source>
        <dbReference type="Proteomes" id="UP001305647"/>
    </source>
</evidence>
<evidence type="ECO:0000259" key="5">
    <source>
        <dbReference type="Pfam" id="PF00149"/>
    </source>
</evidence>
<evidence type="ECO:0000256" key="2">
    <source>
        <dbReference type="ARBA" id="ARBA00022729"/>
    </source>
</evidence>
<dbReference type="InterPro" id="IPR006179">
    <property type="entry name" value="5_nucleotidase/apyrase"/>
</dbReference>
<evidence type="ECO:0000313" key="7">
    <source>
        <dbReference type="EMBL" id="KAK4097877.1"/>
    </source>
</evidence>
<dbReference type="Gene3D" id="3.60.21.10">
    <property type="match status" value="1"/>
</dbReference>
<dbReference type="CDD" id="cd07406">
    <property type="entry name" value="MPP_CG11883_N"/>
    <property type="match status" value="1"/>
</dbReference>
<feature type="domain" description="Calcineurin-like phosphoesterase" evidence="5">
    <location>
        <begin position="27"/>
        <end position="242"/>
    </location>
</feature>
<comment type="caution">
    <text evidence="7">The sequence shown here is derived from an EMBL/GenBank/DDBJ whole genome shotgun (WGS) entry which is preliminary data.</text>
</comment>
<feature type="region of interest" description="Disordered" evidence="4">
    <location>
        <begin position="560"/>
        <end position="642"/>
    </location>
</feature>
<evidence type="ECO:0000256" key="3">
    <source>
        <dbReference type="RuleBase" id="RU362119"/>
    </source>
</evidence>
<proteinExistence type="inferred from homology"/>
<dbReference type="Proteomes" id="UP001305647">
    <property type="component" value="Unassembled WGS sequence"/>
</dbReference>
<dbReference type="GO" id="GO:0016787">
    <property type="term" value="F:hydrolase activity"/>
    <property type="evidence" value="ECO:0007669"/>
    <property type="project" value="UniProtKB-KW"/>
</dbReference>
<comment type="similarity">
    <text evidence="1 3">Belongs to the 5'-nucleotidase family.</text>
</comment>
<dbReference type="PRINTS" id="PR01607">
    <property type="entry name" value="APYRASEFAMLY"/>
</dbReference>
<name>A0AAN6PTW0_9PEZI</name>
<protein>
    <submittedName>
        <fullName evidence="7">Metallo-dependent phosphatase</fullName>
    </submittedName>
</protein>
<dbReference type="InterPro" id="IPR029052">
    <property type="entry name" value="Metallo-depent_PP-like"/>
</dbReference>
<keyword evidence="3" id="KW-0547">Nucleotide-binding</keyword>
<keyword evidence="3" id="KW-0378">Hydrolase</keyword>
<dbReference type="GO" id="GO:0000166">
    <property type="term" value="F:nucleotide binding"/>
    <property type="evidence" value="ECO:0007669"/>
    <property type="project" value="UniProtKB-KW"/>
</dbReference>
<dbReference type="InterPro" id="IPR041821">
    <property type="entry name" value="CG11883_N"/>
</dbReference>
<dbReference type="PANTHER" id="PTHR11575:SF48">
    <property type="entry name" value="5'-NUCLEOTIDASE"/>
    <property type="match status" value="1"/>
</dbReference>
<keyword evidence="2" id="KW-0732">Signal</keyword>
<reference evidence="7" key="2">
    <citation type="submission" date="2023-05" db="EMBL/GenBank/DDBJ databases">
        <authorList>
            <consortium name="Lawrence Berkeley National Laboratory"/>
            <person name="Steindorff A."/>
            <person name="Hensen N."/>
            <person name="Bonometti L."/>
            <person name="Westerberg I."/>
            <person name="Brannstrom I.O."/>
            <person name="Guillou S."/>
            <person name="Cros-Aarteil S."/>
            <person name="Calhoun S."/>
            <person name="Haridas S."/>
            <person name="Kuo A."/>
            <person name="Mondo S."/>
            <person name="Pangilinan J."/>
            <person name="Riley R."/>
            <person name="Labutti K."/>
            <person name="Andreopoulos B."/>
            <person name="Lipzen A."/>
            <person name="Chen C."/>
            <person name="Yanf M."/>
            <person name="Daum C."/>
            <person name="Ng V."/>
            <person name="Clum A."/>
            <person name="Ohm R."/>
            <person name="Martin F."/>
            <person name="Silar P."/>
            <person name="Natvig D."/>
            <person name="Lalanne C."/>
            <person name="Gautier V."/>
            <person name="Ament-Velasquez S.L."/>
            <person name="Kruys A."/>
            <person name="Hutchinson M.I."/>
            <person name="Powell A.J."/>
            <person name="Barry K."/>
            <person name="Miller A.N."/>
            <person name="Grigoriev I.V."/>
            <person name="Debuchy R."/>
            <person name="Gladieux P."/>
            <person name="Thoren M.H."/>
            <person name="Johannesson H."/>
        </authorList>
    </citation>
    <scope>NUCLEOTIDE SEQUENCE</scope>
    <source>
        <strain evidence="7">CBS 757.83</strain>
    </source>
</reference>
<dbReference type="Pfam" id="PF00149">
    <property type="entry name" value="Metallophos"/>
    <property type="match status" value="1"/>
</dbReference>
<organism evidence="7 8">
    <name type="scientific">Parathielavia hyrcaniae</name>
    <dbReference type="NCBI Taxonomy" id="113614"/>
    <lineage>
        <taxon>Eukaryota</taxon>
        <taxon>Fungi</taxon>
        <taxon>Dikarya</taxon>
        <taxon>Ascomycota</taxon>
        <taxon>Pezizomycotina</taxon>
        <taxon>Sordariomycetes</taxon>
        <taxon>Sordariomycetidae</taxon>
        <taxon>Sordariales</taxon>
        <taxon>Chaetomiaceae</taxon>
        <taxon>Parathielavia</taxon>
    </lineage>
</organism>
<dbReference type="GO" id="GO:0009166">
    <property type="term" value="P:nucleotide catabolic process"/>
    <property type="evidence" value="ECO:0007669"/>
    <property type="project" value="InterPro"/>
</dbReference>